<dbReference type="Proteomes" id="UP001054945">
    <property type="component" value="Unassembled WGS sequence"/>
</dbReference>
<feature type="compositionally biased region" description="Basic and acidic residues" evidence="1">
    <location>
        <begin position="12"/>
        <end position="22"/>
    </location>
</feature>
<name>A0AAV4WJC0_CAEEX</name>
<accession>A0AAV4WJC0</accession>
<proteinExistence type="predicted"/>
<dbReference type="EMBL" id="BPLR01016236">
    <property type="protein sequence ID" value="GIY82329.1"/>
    <property type="molecule type" value="Genomic_DNA"/>
</dbReference>
<dbReference type="AlphaFoldDB" id="A0AAV4WJC0"/>
<protein>
    <submittedName>
        <fullName evidence="2">Uncharacterized protein</fullName>
    </submittedName>
</protein>
<evidence type="ECO:0000313" key="3">
    <source>
        <dbReference type="Proteomes" id="UP001054945"/>
    </source>
</evidence>
<evidence type="ECO:0000313" key="2">
    <source>
        <dbReference type="EMBL" id="GIY82329.1"/>
    </source>
</evidence>
<organism evidence="2 3">
    <name type="scientific">Caerostris extrusa</name>
    <name type="common">Bark spider</name>
    <name type="synonym">Caerostris bankana</name>
    <dbReference type="NCBI Taxonomy" id="172846"/>
    <lineage>
        <taxon>Eukaryota</taxon>
        <taxon>Metazoa</taxon>
        <taxon>Ecdysozoa</taxon>
        <taxon>Arthropoda</taxon>
        <taxon>Chelicerata</taxon>
        <taxon>Arachnida</taxon>
        <taxon>Araneae</taxon>
        <taxon>Araneomorphae</taxon>
        <taxon>Entelegynae</taxon>
        <taxon>Araneoidea</taxon>
        <taxon>Araneidae</taxon>
        <taxon>Caerostris</taxon>
    </lineage>
</organism>
<sequence>MCAGADCCNSSEDGHSRTGKLDDKEIVGKNGAGKCRNLKVQLSDYCRLCCLSEIQLVVNRTVLMQSTLYSLNNNYTYSPNPLHTTTQIDNEVAHLTTLITDAYNTSSKKSTYNNNHFLPAHLKTLITHRNQARKAWQLFRDPPSKRLYNQLQSKLRREFHLHNQNTWENKLASLTTEDNSLWIAASRFKKELKSSSY</sequence>
<keyword evidence="3" id="KW-1185">Reference proteome</keyword>
<feature type="region of interest" description="Disordered" evidence="1">
    <location>
        <begin position="1"/>
        <end position="22"/>
    </location>
</feature>
<gene>
    <name evidence="2" type="ORF">CEXT_347881</name>
</gene>
<reference evidence="2 3" key="1">
    <citation type="submission" date="2021-06" db="EMBL/GenBank/DDBJ databases">
        <title>Caerostris extrusa draft genome.</title>
        <authorList>
            <person name="Kono N."/>
            <person name="Arakawa K."/>
        </authorList>
    </citation>
    <scope>NUCLEOTIDE SEQUENCE [LARGE SCALE GENOMIC DNA]</scope>
</reference>
<comment type="caution">
    <text evidence="2">The sequence shown here is derived from an EMBL/GenBank/DDBJ whole genome shotgun (WGS) entry which is preliminary data.</text>
</comment>
<evidence type="ECO:0000256" key="1">
    <source>
        <dbReference type="SAM" id="MobiDB-lite"/>
    </source>
</evidence>